<protein>
    <submittedName>
        <fullName evidence="7">GCN1 activator of EIF2AK4</fullName>
    </submittedName>
</protein>
<dbReference type="PANTHER" id="PTHR23346:SF7">
    <property type="entry name" value="STALLED RIBOSOME SENSOR GCN1"/>
    <property type="match status" value="1"/>
</dbReference>
<dbReference type="FunFam" id="1.25.10.10:FF:000162">
    <property type="entry name" value="GCN1, eIF2 alpha kinase activator homolog"/>
    <property type="match status" value="1"/>
</dbReference>
<dbReference type="Pfam" id="PF24987">
    <property type="entry name" value="HEAT_EF3_N"/>
    <property type="match status" value="2"/>
</dbReference>
<evidence type="ECO:0000256" key="2">
    <source>
        <dbReference type="ARBA" id="ARBA00022553"/>
    </source>
</evidence>
<evidence type="ECO:0000259" key="6">
    <source>
        <dbReference type="SMART" id="SM01349"/>
    </source>
</evidence>
<keyword evidence="3" id="KW-0677">Repeat</keyword>
<reference evidence="7" key="1">
    <citation type="submission" date="2025-08" db="UniProtKB">
        <authorList>
            <consortium name="Ensembl"/>
        </authorList>
    </citation>
    <scope>IDENTIFICATION</scope>
</reference>
<dbReference type="GO" id="GO:0034198">
    <property type="term" value="P:cellular response to amino acid starvation"/>
    <property type="evidence" value="ECO:0007669"/>
    <property type="project" value="TreeGrafter"/>
</dbReference>
<dbReference type="InterPro" id="IPR011989">
    <property type="entry name" value="ARM-like"/>
</dbReference>
<feature type="chain" id="PRO_5034412300" evidence="5">
    <location>
        <begin position="27"/>
        <end position="2104"/>
    </location>
</feature>
<dbReference type="SUPFAM" id="SSF48371">
    <property type="entry name" value="ARM repeat"/>
    <property type="match status" value="4"/>
</dbReference>
<dbReference type="SMART" id="SM01349">
    <property type="entry name" value="TOG"/>
    <property type="match status" value="1"/>
</dbReference>
<keyword evidence="5" id="KW-0732">Signal</keyword>
<evidence type="ECO:0000256" key="5">
    <source>
        <dbReference type="SAM" id="SignalP"/>
    </source>
</evidence>
<dbReference type="PANTHER" id="PTHR23346">
    <property type="entry name" value="TRANSLATIONAL ACTIVATOR GCN1-RELATED"/>
    <property type="match status" value="1"/>
</dbReference>
<accession>A0A8B9GMJ3</accession>
<dbReference type="Proteomes" id="UP000694621">
    <property type="component" value="Unplaced"/>
</dbReference>
<evidence type="ECO:0000256" key="4">
    <source>
        <dbReference type="PROSITE-ProRule" id="PRU00103"/>
    </source>
</evidence>
<dbReference type="Pfam" id="PF24984">
    <property type="entry name" value="HEAT_EF3_GNC1"/>
    <property type="match status" value="1"/>
</dbReference>
<dbReference type="GO" id="GO:0006417">
    <property type="term" value="P:regulation of translation"/>
    <property type="evidence" value="ECO:0007669"/>
    <property type="project" value="TreeGrafter"/>
</dbReference>
<feature type="signal peptide" evidence="5">
    <location>
        <begin position="1"/>
        <end position="26"/>
    </location>
</feature>
<dbReference type="FunFam" id="1.25.10.10:FF:000090">
    <property type="entry name" value="eIF-2-alpha kinase activator GCN1"/>
    <property type="match status" value="1"/>
</dbReference>
<organism evidence="7 8">
    <name type="scientific">Astyanax mexicanus</name>
    <name type="common">Blind cave fish</name>
    <name type="synonym">Astyanax fasciatus mexicanus</name>
    <dbReference type="NCBI Taxonomy" id="7994"/>
    <lineage>
        <taxon>Eukaryota</taxon>
        <taxon>Metazoa</taxon>
        <taxon>Chordata</taxon>
        <taxon>Craniata</taxon>
        <taxon>Vertebrata</taxon>
        <taxon>Euteleostomi</taxon>
        <taxon>Actinopterygii</taxon>
        <taxon>Neopterygii</taxon>
        <taxon>Teleostei</taxon>
        <taxon>Ostariophysi</taxon>
        <taxon>Characiformes</taxon>
        <taxon>Characoidei</taxon>
        <taxon>Acestrorhamphidae</taxon>
        <taxon>Acestrorhamphinae</taxon>
        <taxon>Astyanax</taxon>
    </lineage>
</organism>
<feature type="repeat" description="HEAT" evidence="4">
    <location>
        <begin position="1580"/>
        <end position="1616"/>
    </location>
</feature>
<feature type="repeat" description="HEAT" evidence="4">
    <location>
        <begin position="1341"/>
        <end position="1378"/>
    </location>
</feature>
<keyword evidence="2" id="KW-0597">Phosphoprotein</keyword>
<evidence type="ECO:0000313" key="8">
    <source>
        <dbReference type="Proteomes" id="UP000694621"/>
    </source>
</evidence>
<dbReference type="PROSITE" id="PS50077">
    <property type="entry name" value="HEAT_REPEAT"/>
    <property type="match status" value="5"/>
</dbReference>
<dbReference type="Pfam" id="PF24993">
    <property type="entry name" value="GNC1_N"/>
    <property type="match status" value="1"/>
</dbReference>
<dbReference type="InterPro" id="IPR057546">
    <property type="entry name" value="HEAT_GCN1"/>
</dbReference>
<feature type="repeat" description="HEAT" evidence="4">
    <location>
        <begin position="1418"/>
        <end position="1456"/>
    </location>
</feature>
<proteinExistence type="inferred from homology"/>
<sequence length="2104" mass="231017">MPGKSSASGACCALPWTCLIVRVVFPTTEKREGPHWKKLVEVQSLLVAEVVGGASQNAFKSVTKRLRKLWNDNPGLVDQYMTTLLGLDQNPSLLPLLALCVDYCTAQKDLTTINKHKAALLDLYMKTVLTSKTRPLQHILDKSGSVLRHVSHSEFKDQLLPTLQKALLRSPENAMQTVSSLLASLTLDLSQYAMDIGKGLASQLKASNTELMDQAVQALQNLSQQCSDPTAVQNLVTHLFGILGGSEGKLTTVAQKMNVLSGIKSCSNHAVSGPSSQTLISSVTVLFLPFLQQEVHEGTLVHAVSVLSQWMSRLNTEAPAALRDWFKKAFTLKASTSAVRHAYLQAMLVAFKGDTLGQAVDHTALLIQTVEKAAAQSSQHALLTEGVAASVLLCRLSTLDVLPGEKNYIYYQYFVYFYHDTLCTILQLCERLFLDQSHRLNNSKSQMYHRSIVAVLLCRVWRVRKRAQQSVKKLISSLGGSSLAHGLLGELRVVINKHKVLPPEALQTDTGELTDLGRSYIPPRVLLEALSVICSVAGQWNDPAEAEKLALEIIVVTHHPSIVSAKPALWPLLLSSMKINAAEFIDAHIEAILPLLLEANTDNEAVRNAAGELSVLSPGKLLPRVMDHVTMWLSNPSLSQVTRQEYAIMCTPEGELYDKSIIMSAQQETSKKGNMKRENKAYSFKEQIIELELQEEIKKKKGIKDEVQLTSKQKEMMQNQLEKESAIRKRLQGLDVELQCGVGLLEAIIARGPPQISWHLPGVLQVLLPLLQSPLAAPHVHQVFLHTGTCLLPKHLHFLAVLVGHVTLRLVKPECELDPAWSQEDLDTATQRTVHLLHTHTVPQREGKMVIGTSTPRLRVLASSCLTALCSSASGQVGCALAEQPEIDVLLEALLSPCFSVRDAALRGLLELELALPTDSAEPSGLKVLRRLWVSKFDVEEEGRELAEKLWQTLCAELVPELCPLLIGDVTHYEETVRAAGAEALSVAVSQFQDQSAAVLSQLTELYQLKLYRPPPVLDALGRVISEAPPDQWEARCGIALALNKLSQYLDESQVTPLFLFFVPDALNDRHSEVRRCMLDAALAVLNTHGKDNVNSLLPVFEEFLKNAPQDASYDSVRQSVVILMGSLAKHLDKSDPKVKPIVAKLITALSTPSQQVQESVASCLPPLVPAIKEDAGDMVRKLLQLLLESDKYAERKGAAYGLAGLVKGLGILSLKQQDIMTTLTDAIQDKKNARRREGALFAFEMLCNMLGKLFEPYVVHVLPHLLLCFGDGNQYVREAADDCAKAVMRNLSAHGVKLVLPSLLVALEEESWRTKAGSVELLGAMAFCAPKQLSSCLPSIVPKLTEVLTDSHVKVQKAGQQALRQIGSVIRNPEIQAITPILLDALTDPSHRTQHCLQTLLETKFVHFIDAPSLALIMPIVQRAFQDRSTDTRKMAAQIIGNMYSLTDQKDLSPYLPSVIPGLKTSLLDPVPEVRTVSAKALGAMVKGMGESCFEDLLPWLMATLASEQSSVDRSGAAQGLAEVMAGLGVEKLDKLMPDVVQTASKVDIASHVRDGYIMMFIYLPLTFGERFTPYVGPIIPCILKALADENEYVRDTALRAGQRIISMYAETAIALLLPELEQGLFDDLWRIRFSSVQLLGDLLFHISGVSGKMTTETASEDDNFGTAQSNKAIIGALGAERRNRVLSGLYMGRSDTQLVVRQASLHVWKIVVSNTPRTLREILPTLFSLLLGFLASTCPDKRTIAARTLGDLVRKLGEKILPEIIPILEEGLCSDKSDERQGVCIGLSEIMKSTSKDAVLVFSESLVPTVRKALCDPLEEVREAAAKTFEQLHATIGHQALDDILPALLKQLDDEETAEFALDGLKQVMAVKSRSVLPYLVPKLTAPPVNTRVLAFLSSVTGDALTRHLGVILPALLSSLKDKLGTEEGPQELSSCQTVILSVEDEVGQRIIIEDLLEATRGPDAGLREASVTILNAYFSRTRLDYSAHTRTLLSGLMRLLNDSNPEVLSQSWDTINSITKVLNQSCLQNQSSDIRLVTERVLWWVCKEAETPALDPSLSKPLIKALLDNTKDKNTSVRSQSEHTLVSLLRLRLGEEGMQVR</sequence>
<dbReference type="InterPro" id="IPR021133">
    <property type="entry name" value="HEAT_type_2"/>
</dbReference>
<dbReference type="GO" id="GO:0005829">
    <property type="term" value="C:cytosol"/>
    <property type="evidence" value="ECO:0007669"/>
    <property type="project" value="TreeGrafter"/>
</dbReference>
<dbReference type="InterPro" id="IPR016024">
    <property type="entry name" value="ARM-type_fold"/>
</dbReference>
<feature type="domain" description="TOG" evidence="6">
    <location>
        <begin position="1164"/>
        <end position="1400"/>
    </location>
</feature>
<dbReference type="InterPro" id="IPR034085">
    <property type="entry name" value="TOG"/>
</dbReference>
<dbReference type="Ensembl" id="ENSAMXT00005000503.1">
    <property type="protein sequence ID" value="ENSAMXP00005000462.1"/>
    <property type="gene ID" value="ENSAMXG00005000183.1"/>
</dbReference>
<dbReference type="InterPro" id="IPR056810">
    <property type="entry name" value="GNC1-like_N"/>
</dbReference>
<evidence type="ECO:0000256" key="1">
    <source>
        <dbReference type="ARBA" id="ARBA00007366"/>
    </source>
</evidence>
<evidence type="ECO:0000256" key="3">
    <source>
        <dbReference type="ARBA" id="ARBA00022737"/>
    </source>
</evidence>
<feature type="repeat" description="HEAT" evidence="4">
    <location>
        <begin position="1808"/>
        <end position="1845"/>
    </location>
</feature>
<comment type="similarity">
    <text evidence="1">Belongs to the GCN1 family.</text>
</comment>
<dbReference type="Pfam" id="PF23271">
    <property type="entry name" value="HEAT_GCN1"/>
    <property type="match status" value="1"/>
</dbReference>
<dbReference type="Gene3D" id="1.25.10.10">
    <property type="entry name" value="Leucine-rich Repeat Variant"/>
    <property type="match status" value="5"/>
</dbReference>
<evidence type="ECO:0000313" key="7">
    <source>
        <dbReference type="Ensembl" id="ENSAMXP00005000462.1"/>
    </source>
</evidence>
<dbReference type="GO" id="GO:0019887">
    <property type="term" value="F:protein kinase regulator activity"/>
    <property type="evidence" value="ECO:0007669"/>
    <property type="project" value="TreeGrafter"/>
</dbReference>
<name>A0A8B9GMJ3_ASTMX</name>
<feature type="repeat" description="HEAT" evidence="4">
    <location>
        <begin position="1460"/>
        <end position="1498"/>
    </location>
</feature>
<dbReference type="FunFam" id="1.25.10.10:FF:000096">
    <property type="entry name" value="eIF-2-alpha kinase activator gcn1"/>
    <property type="match status" value="1"/>
</dbReference>